<dbReference type="Proteomes" id="UP000002872">
    <property type="component" value="Unassembled WGS sequence"/>
</dbReference>
<feature type="transmembrane region" description="Helical" evidence="1">
    <location>
        <begin position="130"/>
        <end position="152"/>
    </location>
</feature>
<keyword evidence="1" id="KW-1133">Transmembrane helix</keyword>
<dbReference type="PANTHER" id="PTHR48021:SF1">
    <property type="entry name" value="GH07001P-RELATED"/>
    <property type="match status" value="1"/>
</dbReference>
<evidence type="ECO:0008006" key="4">
    <source>
        <dbReference type="Google" id="ProtNLM"/>
    </source>
</evidence>
<feature type="transmembrane region" description="Helical" evidence="1">
    <location>
        <begin position="277"/>
        <end position="296"/>
    </location>
</feature>
<feature type="transmembrane region" description="Helical" evidence="1">
    <location>
        <begin position="357"/>
        <end position="379"/>
    </location>
</feature>
<feature type="transmembrane region" description="Helical" evidence="1">
    <location>
        <begin position="190"/>
        <end position="210"/>
    </location>
</feature>
<keyword evidence="1" id="KW-0812">Transmembrane</keyword>
<reference evidence="2" key="1">
    <citation type="submission" date="2011-01" db="EMBL/GenBank/DDBJ databases">
        <title>The Genome Sequence of Nematocida parisii strain ERTm3.</title>
        <authorList>
            <consortium name="The Broad Institute Genome Sequencing Platform"/>
            <consortium name="The Broad Institute Genome Sequencing Center for Infectious Disease"/>
            <person name="Cuomo C."/>
            <person name="Troemel E."/>
            <person name="Young S.K."/>
            <person name="Zeng Q."/>
            <person name="Gargeya S."/>
            <person name="Fitzgerald M."/>
            <person name="Haas B."/>
            <person name="Abouelleil A."/>
            <person name="Alvarado L."/>
            <person name="Arachchi H.M."/>
            <person name="Berlin A."/>
            <person name="Chapman S.B."/>
            <person name="Gearin G."/>
            <person name="Goldberg J."/>
            <person name="Griggs A."/>
            <person name="Gujja S."/>
            <person name="Hansen M."/>
            <person name="Heiman D."/>
            <person name="Howarth C."/>
            <person name="Larimer J."/>
            <person name="Lui A."/>
            <person name="MacDonald P.J.P."/>
            <person name="McCowen C."/>
            <person name="Montmayeur A."/>
            <person name="Murphy C."/>
            <person name="Neiman D."/>
            <person name="Pearson M."/>
            <person name="Priest M."/>
            <person name="Roberts A."/>
            <person name="Saif S."/>
            <person name="Shea T."/>
            <person name="Sisk P."/>
            <person name="Stolte C."/>
            <person name="Sykes S."/>
            <person name="Wortman J."/>
            <person name="Nusbaum C."/>
            <person name="Birren B."/>
        </authorList>
    </citation>
    <scope>NUCLEOTIDE SEQUENCE</scope>
    <source>
        <strain evidence="2">ERTm3</strain>
    </source>
</reference>
<name>I3ED35_NEMP3</name>
<dbReference type="HOGENOM" id="CLU_671014_0_0_1"/>
<dbReference type="PANTHER" id="PTHR48021">
    <property type="match status" value="1"/>
</dbReference>
<proteinExistence type="predicted"/>
<sequence length="438" mass="47612">MNITQNLTTTLRVIGPAILPFLFGMCLTSLNTLCNIKVPINIYSGADQLHDGIQISANAIEGVRLEDSKYWTLVPPALFAGAFTLSAAIFIAGMYKKTPHPYFKTLFTTAAAFICTGNILFIFTRNNLLLSVYMYFIGIGTGIACALGPVYYTDLLGPVTGSKVASLQGLFINLGVLLEGTLSGHFKEPIYIFWVIAAISFISFIINIILTKSSNSESNSRAVKAAGYTNITTRKYNPKMLIVSCLIMQAVQQMTGINPILSSRNVFFTETNTVSEYFFNTAGVIGTALSSLVMFFAAGFKQAVFLSGIACALSLGILAFSKVSWSAGVYFLFFSLGLANLPWILPGMLLQEESDITMAAGLGSLANSAVSCIALVIYTRAQSSYNESNLSVNWIFLIFSAFSLIEGIFGYFLVRASERQRKQSKITESVEMKELANA</sequence>
<evidence type="ECO:0000313" key="3">
    <source>
        <dbReference type="Proteomes" id="UP000002872"/>
    </source>
</evidence>
<feature type="transmembrane region" description="Helical" evidence="1">
    <location>
        <begin position="73"/>
        <end position="93"/>
    </location>
</feature>
<dbReference type="OMA" id="GHILIME"/>
<dbReference type="GO" id="GO:0022857">
    <property type="term" value="F:transmembrane transporter activity"/>
    <property type="evidence" value="ECO:0007669"/>
    <property type="project" value="TreeGrafter"/>
</dbReference>
<gene>
    <name evidence="2" type="ORF">NEQG_02674</name>
</gene>
<protein>
    <recommendedName>
        <fullName evidence="4">Major facilitator superfamily (MFS) profile domain-containing protein</fullName>
    </recommendedName>
</protein>
<feature type="transmembrane region" description="Helical" evidence="1">
    <location>
        <begin position="327"/>
        <end position="345"/>
    </location>
</feature>
<dbReference type="VEuPathDB" id="MicrosporidiaDB:NEQG_02674"/>
<dbReference type="Gene3D" id="1.20.1250.20">
    <property type="entry name" value="MFS general substrate transporter like domains"/>
    <property type="match status" value="1"/>
</dbReference>
<feature type="transmembrane region" description="Helical" evidence="1">
    <location>
        <begin position="303"/>
        <end position="321"/>
    </location>
</feature>
<evidence type="ECO:0000256" key="1">
    <source>
        <dbReference type="SAM" id="Phobius"/>
    </source>
</evidence>
<dbReference type="InParanoid" id="I3ED35"/>
<keyword evidence="1" id="KW-0472">Membrane</keyword>
<keyword evidence="3" id="KW-1185">Reference proteome</keyword>
<evidence type="ECO:0000313" key="2">
    <source>
        <dbReference type="EMBL" id="EIJ87132.1"/>
    </source>
</evidence>
<dbReference type="InterPro" id="IPR036259">
    <property type="entry name" value="MFS_trans_sf"/>
</dbReference>
<dbReference type="OrthoDB" id="6612291at2759"/>
<feature type="transmembrane region" description="Helical" evidence="1">
    <location>
        <begin position="391"/>
        <end position="414"/>
    </location>
</feature>
<dbReference type="GO" id="GO:0016020">
    <property type="term" value="C:membrane"/>
    <property type="evidence" value="ECO:0007669"/>
    <property type="project" value="TreeGrafter"/>
</dbReference>
<dbReference type="AlphaFoldDB" id="I3ED35"/>
<dbReference type="SUPFAM" id="SSF103473">
    <property type="entry name" value="MFS general substrate transporter"/>
    <property type="match status" value="1"/>
</dbReference>
<feature type="transmembrane region" description="Helical" evidence="1">
    <location>
        <begin position="105"/>
        <end position="124"/>
    </location>
</feature>
<dbReference type="InterPro" id="IPR050549">
    <property type="entry name" value="MFS_Trehalose_Transporter"/>
</dbReference>
<organism evidence="2 3">
    <name type="scientific">Nematocida parisii (strain ERTm3)</name>
    <name type="common">Nematode killer fungus</name>
    <dbReference type="NCBI Taxonomy" id="935791"/>
    <lineage>
        <taxon>Eukaryota</taxon>
        <taxon>Fungi</taxon>
        <taxon>Fungi incertae sedis</taxon>
        <taxon>Microsporidia</taxon>
        <taxon>Nematocida</taxon>
    </lineage>
</organism>
<dbReference type="EMBL" id="GL870888">
    <property type="protein sequence ID" value="EIJ87132.1"/>
    <property type="molecule type" value="Genomic_DNA"/>
</dbReference>
<dbReference type="STRING" id="935791.I3ED35"/>
<accession>I3ED35</accession>